<keyword evidence="1" id="KW-0472">Membrane</keyword>
<dbReference type="PANTHER" id="PTHR14969">
    <property type="entry name" value="SPHINGOSINE-1-PHOSPHATE PHOSPHOHYDROLASE"/>
    <property type="match status" value="1"/>
</dbReference>
<reference evidence="4" key="1">
    <citation type="journal article" date="2019" name="Int. J. Syst. Evol. Microbiol.">
        <title>The Global Catalogue of Microorganisms (GCM) 10K type strain sequencing project: providing services to taxonomists for standard genome sequencing and annotation.</title>
        <authorList>
            <consortium name="The Broad Institute Genomics Platform"/>
            <consortium name="The Broad Institute Genome Sequencing Center for Infectious Disease"/>
            <person name="Wu L."/>
            <person name="Ma J."/>
        </authorList>
    </citation>
    <scope>NUCLEOTIDE SEQUENCE [LARGE SCALE GENOMIC DNA]</scope>
    <source>
        <strain evidence="4">KCTC 52298</strain>
    </source>
</reference>
<dbReference type="SUPFAM" id="SSF48317">
    <property type="entry name" value="Acid phosphatase/Vanadium-dependent haloperoxidase"/>
    <property type="match status" value="1"/>
</dbReference>
<sequence>MKIGIVFIALCSTILLQAQSYTVIDSLQKGIDLNKAYHFSVKKLIIPSVFVSYGVASLISPALKELNQSTRYESSEHIRPGAKIDNYSQYAPAVAVYALNLAGVKGMHGFKDRTIIYATSQLLVASLVLPTKHFVGEERPDGSNRLSFPSGHTATAFSSAQFLYREYRDQNFWLSISGYPIAAATGMYRVFNDRHWVGDVVAGAGIGILSTEAAYWLFPTISKLFSSKSEYHSSLLVLPVYQSRKMGLTVLKTF</sequence>
<comment type="caution">
    <text evidence="3">The sequence shown here is derived from an EMBL/GenBank/DDBJ whole genome shotgun (WGS) entry which is preliminary data.</text>
</comment>
<dbReference type="Proteomes" id="UP001597440">
    <property type="component" value="Unassembled WGS sequence"/>
</dbReference>
<dbReference type="SMART" id="SM00014">
    <property type="entry name" value="acidPPc"/>
    <property type="match status" value="1"/>
</dbReference>
<evidence type="ECO:0000256" key="1">
    <source>
        <dbReference type="SAM" id="Phobius"/>
    </source>
</evidence>
<organism evidence="3 4">
    <name type="scientific">Sphingobacterium tabacisoli</name>
    <dbReference type="NCBI Taxonomy" id="2044855"/>
    <lineage>
        <taxon>Bacteria</taxon>
        <taxon>Pseudomonadati</taxon>
        <taxon>Bacteroidota</taxon>
        <taxon>Sphingobacteriia</taxon>
        <taxon>Sphingobacteriales</taxon>
        <taxon>Sphingobacteriaceae</taxon>
        <taxon>Sphingobacterium</taxon>
    </lineage>
</organism>
<proteinExistence type="predicted"/>
<dbReference type="Gene3D" id="1.20.144.10">
    <property type="entry name" value="Phosphatidic acid phosphatase type 2/haloperoxidase"/>
    <property type="match status" value="1"/>
</dbReference>
<name>A0ABW5L570_9SPHI</name>
<keyword evidence="1" id="KW-0812">Transmembrane</keyword>
<dbReference type="EMBL" id="JBHULD010000014">
    <property type="protein sequence ID" value="MFD2555170.1"/>
    <property type="molecule type" value="Genomic_DNA"/>
</dbReference>
<evidence type="ECO:0000259" key="2">
    <source>
        <dbReference type="SMART" id="SM00014"/>
    </source>
</evidence>
<feature type="domain" description="Phosphatidic acid phosphatase type 2/haloperoxidase" evidence="2">
    <location>
        <begin position="114"/>
        <end position="215"/>
    </location>
</feature>
<dbReference type="CDD" id="cd03394">
    <property type="entry name" value="PAP2_like_5"/>
    <property type="match status" value="1"/>
</dbReference>
<feature type="transmembrane region" description="Helical" evidence="1">
    <location>
        <begin position="44"/>
        <end position="63"/>
    </location>
</feature>
<dbReference type="RefSeq" id="WP_210353531.1">
    <property type="nucleotide sequence ID" value="NZ_JAEQMU010000001.1"/>
</dbReference>
<dbReference type="InterPro" id="IPR000326">
    <property type="entry name" value="PAP2/HPO"/>
</dbReference>
<evidence type="ECO:0000313" key="3">
    <source>
        <dbReference type="EMBL" id="MFD2555170.1"/>
    </source>
</evidence>
<protein>
    <submittedName>
        <fullName evidence="3">Phosphatase PAP2 family protein</fullName>
    </submittedName>
</protein>
<keyword evidence="1" id="KW-1133">Transmembrane helix</keyword>
<accession>A0ABW5L570</accession>
<evidence type="ECO:0000313" key="4">
    <source>
        <dbReference type="Proteomes" id="UP001597440"/>
    </source>
</evidence>
<dbReference type="Pfam" id="PF01569">
    <property type="entry name" value="PAP2"/>
    <property type="match status" value="1"/>
</dbReference>
<gene>
    <name evidence="3" type="ORF">ACFSQW_12255</name>
</gene>
<feature type="transmembrane region" description="Helical" evidence="1">
    <location>
        <begin position="197"/>
        <end position="218"/>
    </location>
</feature>
<dbReference type="PANTHER" id="PTHR14969:SF13">
    <property type="entry name" value="AT30094P"/>
    <property type="match status" value="1"/>
</dbReference>
<feature type="transmembrane region" description="Helical" evidence="1">
    <location>
        <begin position="172"/>
        <end position="191"/>
    </location>
</feature>
<keyword evidence="4" id="KW-1185">Reference proteome</keyword>
<dbReference type="InterPro" id="IPR036938">
    <property type="entry name" value="PAP2/HPO_sf"/>
</dbReference>